<gene>
    <name evidence="8" type="ORF">GCM10011365_17370</name>
</gene>
<comment type="caution">
    <text evidence="8">The sequence shown here is derived from an EMBL/GenBank/DDBJ whole genome shotgun (WGS) entry which is preliminary data.</text>
</comment>
<keyword evidence="3" id="KW-1003">Cell membrane</keyword>
<reference evidence="8" key="1">
    <citation type="journal article" date="2014" name="Int. J. Syst. Evol. Microbiol.">
        <title>Complete genome sequence of Corynebacterium casei LMG S-19264T (=DSM 44701T), isolated from a smear-ripened cheese.</title>
        <authorList>
            <consortium name="US DOE Joint Genome Institute (JGI-PGF)"/>
            <person name="Walter F."/>
            <person name="Albersmeier A."/>
            <person name="Kalinowski J."/>
            <person name="Ruckert C."/>
        </authorList>
    </citation>
    <scope>NUCLEOTIDE SEQUENCE</scope>
    <source>
        <strain evidence="8">CGMCC 1.12181</strain>
    </source>
</reference>
<evidence type="ECO:0008006" key="10">
    <source>
        <dbReference type="Google" id="ProtNLM"/>
    </source>
</evidence>
<dbReference type="Pfam" id="PF07681">
    <property type="entry name" value="DoxX"/>
    <property type="match status" value="1"/>
</dbReference>
<feature type="transmembrane region" description="Helical" evidence="7">
    <location>
        <begin position="140"/>
        <end position="163"/>
    </location>
</feature>
<evidence type="ECO:0000313" key="8">
    <source>
        <dbReference type="EMBL" id="GGF96537.1"/>
    </source>
</evidence>
<dbReference type="GO" id="GO:0005886">
    <property type="term" value="C:plasma membrane"/>
    <property type="evidence" value="ECO:0007669"/>
    <property type="project" value="UniProtKB-SubCell"/>
</dbReference>
<evidence type="ECO:0000256" key="5">
    <source>
        <dbReference type="ARBA" id="ARBA00022989"/>
    </source>
</evidence>
<evidence type="ECO:0000313" key="9">
    <source>
        <dbReference type="Proteomes" id="UP000605253"/>
    </source>
</evidence>
<name>A0A917FRK3_9GAMM</name>
<evidence type="ECO:0000256" key="2">
    <source>
        <dbReference type="ARBA" id="ARBA00006679"/>
    </source>
</evidence>
<keyword evidence="4 7" id="KW-0812">Transmembrane</keyword>
<dbReference type="InterPro" id="IPR032808">
    <property type="entry name" value="DoxX"/>
</dbReference>
<evidence type="ECO:0000256" key="1">
    <source>
        <dbReference type="ARBA" id="ARBA00004651"/>
    </source>
</evidence>
<organism evidence="8 9">
    <name type="scientific">Marinicella pacifica</name>
    <dbReference type="NCBI Taxonomy" id="1171543"/>
    <lineage>
        <taxon>Bacteria</taxon>
        <taxon>Pseudomonadati</taxon>
        <taxon>Pseudomonadota</taxon>
        <taxon>Gammaproteobacteria</taxon>
        <taxon>Lysobacterales</taxon>
        <taxon>Marinicellaceae</taxon>
        <taxon>Marinicella</taxon>
    </lineage>
</organism>
<dbReference type="RefSeq" id="WP_188365338.1">
    <property type="nucleotide sequence ID" value="NZ_BAABJF010000001.1"/>
</dbReference>
<comment type="similarity">
    <text evidence="2">Belongs to the DoxX family.</text>
</comment>
<keyword evidence="9" id="KW-1185">Reference proteome</keyword>
<reference evidence="8" key="2">
    <citation type="submission" date="2020-09" db="EMBL/GenBank/DDBJ databases">
        <authorList>
            <person name="Sun Q."/>
            <person name="Zhou Y."/>
        </authorList>
    </citation>
    <scope>NUCLEOTIDE SEQUENCE</scope>
    <source>
        <strain evidence="8">CGMCC 1.12181</strain>
    </source>
</reference>
<dbReference type="Proteomes" id="UP000605253">
    <property type="component" value="Unassembled WGS sequence"/>
</dbReference>
<keyword evidence="6 7" id="KW-0472">Membrane</keyword>
<dbReference type="PANTHER" id="PTHR33452:SF7">
    <property type="entry name" value="DOXX FAMILY PROTEIN"/>
    <property type="match status" value="1"/>
</dbReference>
<proteinExistence type="inferred from homology"/>
<dbReference type="PANTHER" id="PTHR33452">
    <property type="entry name" value="OXIDOREDUCTASE CATD-RELATED"/>
    <property type="match status" value="1"/>
</dbReference>
<feature type="transmembrane region" description="Helical" evidence="7">
    <location>
        <begin position="184"/>
        <end position="213"/>
    </location>
</feature>
<evidence type="ECO:0000256" key="6">
    <source>
        <dbReference type="ARBA" id="ARBA00023136"/>
    </source>
</evidence>
<comment type="subcellular location">
    <subcellularLocation>
        <location evidence="1">Cell membrane</location>
        <topology evidence="1">Multi-pass membrane protein</topology>
    </subcellularLocation>
</comment>
<dbReference type="AlphaFoldDB" id="A0A917FRK3"/>
<dbReference type="EMBL" id="BMEO01000006">
    <property type="protein sequence ID" value="GGF96537.1"/>
    <property type="molecule type" value="Genomic_DNA"/>
</dbReference>
<evidence type="ECO:0000256" key="4">
    <source>
        <dbReference type="ARBA" id="ARBA00022692"/>
    </source>
</evidence>
<sequence length="222" mass="24996">MKLIRIINRVWQPLKSRLNSAGQWLPPFFLRAILFWEFYEAGVGKLNGDNWFGAIQQNFPPVFRSLHPDTLWLMAAWGEVVFAVLLLLGLFTRFAAMAMIVITAVALYAVHWPESYDSLSQLWQGYAISNDGYGNFKLPLIFMVMLLPLVFSGGGKLSLDYLLNYLIGCDERPPQQSDFISKGLALLILAVPLVFFFPVLSTLIAAIGFLLLIGNHWITPQG</sequence>
<accession>A0A917FRK3</accession>
<keyword evidence="5 7" id="KW-1133">Transmembrane helix</keyword>
<dbReference type="InterPro" id="IPR051907">
    <property type="entry name" value="DoxX-like_oxidoreductase"/>
</dbReference>
<protein>
    <recommendedName>
        <fullName evidence="10">Oxidoreductase</fullName>
    </recommendedName>
</protein>
<evidence type="ECO:0000256" key="3">
    <source>
        <dbReference type="ARBA" id="ARBA00022475"/>
    </source>
</evidence>
<evidence type="ECO:0000256" key="7">
    <source>
        <dbReference type="SAM" id="Phobius"/>
    </source>
</evidence>